<evidence type="ECO:0000256" key="9">
    <source>
        <dbReference type="ARBA" id="ARBA00023136"/>
    </source>
</evidence>
<keyword evidence="6 10" id="KW-0812">Transmembrane</keyword>
<sequence>MDDQECAMKSKSAVATALGDFWDERAPREKKMITIGGAVLALIVLYSVALDPALSGRAKLRADLPAMQRRLAQMTADANEAHLLAARAQGSAPTGNALKEALAASLAQRALVATQLSVAGPNVQLQLKNAQFGSWVAWLNDVRRQFKVKASEAHVIALKDDGQVDVTATLQPANTK</sequence>
<evidence type="ECO:0000256" key="5">
    <source>
        <dbReference type="ARBA" id="ARBA00022519"/>
    </source>
</evidence>
<evidence type="ECO:0000256" key="8">
    <source>
        <dbReference type="ARBA" id="ARBA00022989"/>
    </source>
</evidence>
<dbReference type="Pfam" id="PF04612">
    <property type="entry name" value="T2SSM"/>
    <property type="match status" value="1"/>
</dbReference>
<dbReference type="EMBL" id="CP062176">
    <property type="protein sequence ID" value="WXK38389.1"/>
    <property type="molecule type" value="Genomic_DNA"/>
</dbReference>
<name>A0ABZ2PXX8_9BURK</name>
<dbReference type="RefSeq" id="WP_013433859.1">
    <property type="nucleotide sequence ID" value="NZ_CP062171.1"/>
</dbReference>
<keyword evidence="4" id="KW-1003">Cell membrane</keyword>
<accession>A0ABZ2PXX8</accession>
<dbReference type="Proteomes" id="UP001493153">
    <property type="component" value="Chromosome"/>
</dbReference>
<feature type="transmembrane region" description="Helical" evidence="10">
    <location>
        <begin position="32"/>
        <end position="50"/>
    </location>
</feature>
<evidence type="ECO:0000313" key="12">
    <source>
        <dbReference type="Proteomes" id="UP001493153"/>
    </source>
</evidence>
<evidence type="ECO:0000313" key="11">
    <source>
        <dbReference type="EMBL" id="WXK38389.1"/>
    </source>
</evidence>
<evidence type="ECO:0000256" key="3">
    <source>
        <dbReference type="ARBA" id="ARBA00022448"/>
    </source>
</evidence>
<evidence type="ECO:0000256" key="7">
    <source>
        <dbReference type="ARBA" id="ARBA00022927"/>
    </source>
</evidence>
<evidence type="ECO:0000256" key="10">
    <source>
        <dbReference type="SAM" id="Phobius"/>
    </source>
</evidence>
<evidence type="ECO:0000256" key="2">
    <source>
        <dbReference type="ARBA" id="ARBA00010637"/>
    </source>
</evidence>
<keyword evidence="5" id="KW-0997">Cell inner membrane</keyword>
<keyword evidence="9 10" id="KW-0472">Membrane</keyword>
<keyword evidence="7" id="KW-0653">Protein transport</keyword>
<evidence type="ECO:0000256" key="6">
    <source>
        <dbReference type="ARBA" id="ARBA00022692"/>
    </source>
</evidence>
<dbReference type="Gene3D" id="3.30.1360.100">
    <property type="entry name" value="General secretion pathway protein M, EpsM"/>
    <property type="match status" value="1"/>
</dbReference>
<keyword evidence="8 10" id="KW-1133">Transmembrane helix</keyword>
<keyword evidence="3" id="KW-0813">Transport</keyword>
<comment type="similarity">
    <text evidence="2">Belongs to the GSP M family.</text>
</comment>
<evidence type="ECO:0000256" key="4">
    <source>
        <dbReference type="ARBA" id="ARBA00022475"/>
    </source>
</evidence>
<proteinExistence type="inferred from homology"/>
<dbReference type="InterPro" id="IPR007690">
    <property type="entry name" value="T2SS_GspM"/>
</dbReference>
<gene>
    <name evidence="11" type="ORF">IHE29_03485</name>
</gene>
<evidence type="ECO:0000256" key="1">
    <source>
        <dbReference type="ARBA" id="ARBA00004377"/>
    </source>
</evidence>
<comment type="subcellular location">
    <subcellularLocation>
        <location evidence="1">Cell inner membrane</location>
        <topology evidence="1">Single-pass membrane protein</topology>
    </subcellularLocation>
</comment>
<organism evidence="11 12">
    <name type="scientific">Mycetohabitans rhizoxinica</name>
    <dbReference type="NCBI Taxonomy" id="412963"/>
    <lineage>
        <taxon>Bacteria</taxon>
        <taxon>Pseudomonadati</taxon>
        <taxon>Pseudomonadota</taxon>
        <taxon>Betaproteobacteria</taxon>
        <taxon>Burkholderiales</taxon>
        <taxon>Burkholderiaceae</taxon>
        <taxon>Mycetohabitans</taxon>
    </lineage>
</organism>
<dbReference type="SUPFAM" id="SSF103054">
    <property type="entry name" value="General secretion pathway protein M, EpsM"/>
    <property type="match status" value="1"/>
</dbReference>
<dbReference type="InterPro" id="IPR023229">
    <property type="entry name" value="T2SS_M_periplasmic_sf"/>
</dbReference>
<reference evidence="11 12" key="1">
    <citation type="submission" date="2020-09" db="EMBL/GenBank/DDBJ databases">
        <title>Genome sequences of Mycetohabitans spp.</title>
        <authorList>
            <person name="Carter M.E."/>
            <person name="Carpenter S.C.D."/>
            <person name="Bogdanove A.J."/>
        </authorList>
    </citation>
    <scope>NUCLEOTIDE SEQUENCE [LARGE SCALE GENOMIC DNA]</scope>
    <source>
        <strain evidence="11 12">B12</strain>
    </source>
</reference>
<keyword evidence="12" id="KW-1185">Reference proteome</keyword>
<protein>
    <submittedName>
        <fullName evidence="11">Type II secretion system protein M</fullName>
    </submittedName>
</protein>